<dbReference type="Pfam" id="PF22692">
    <property type="entry name" value="LlgE_F_G_D1"/>
    <property type="match status" value="1"/>
</dbReference>
<evidence type="ECO:0000259" key="8">
    <source>
        <dbReference type="Pfam" id="PF07559"/>
    </source>
</evidence>
<dbReference type="SUPFAM" id="SSF117143">
    <property type="entry name" value="Flagellar hook protein flgE"/>
    <property type="match status" value="1"/>
</dbReference>
<accession>A0A2P7QW52</accession>
<evidence type="ECO:0000256" key="4">
    <source>
        <dbReference type="ARBA" id="ARBA00023143"/>
    </source>
</evidence>
<dbReference type="OrthoDB" id="8372879at2"/>
<dbReference type="PANTHER" id="PTHR30435:SF19">
    <property type="entry name" value="FLAGELLAR BASAL-BODY ROD PROTEIN FLGG"/>
    <property type="match status" value="1"/>
</dbReference>
<comment type="similarity">
    <text evidence="2 5">Belongs to the flagella basal body rod proteins family.</text>
</comment>
<feature type="domain" description="Flagellar basal body rod protein N-terminal" evidence="6">
    <location>
        <begin position="5"/>
        <end position="35"/>
    </location>
</feature>
<dbReference type="RefSeq" id="WP_106512370.1">
    <property type="nucleotide sequence ID" value="NZ_PXYI01000002.1"/>
</dbReference>
<dbReference type="InterPro" id="IPR037058">
    <property type="entry name" value="Falgellar_hook_FlgE_sf"/>
</dbReference>
<dbReference type="Pfam" id="PF07559">
    <property type="entry name" value="FlgE_D2"/>
    <property type="match status" value="1"/>
</dbReference>
<name>A0A2P7QW52_9SPHN</name>
<feature type="domain" description="Flagellar hook protein FlgE/F/G-like D1" evidence="9">
    <location>
        <begin position="87"/>
        <end position="128"/>
    </location>
</feature>
<organism evidence="10 11">
    <name type="scientific">Allosphingosinicella deserti</name>
    <dbReference type="NCBI Taxonomy" id="2116704"/>
    <lineage>
        <taxon>Bacteria</taxon>
        <taxon>Pseudomonadati</taxon>
        <taxon>Pseudomonadota</taxon>
        <taxon>Alphaproteobacteria</taxon>
        <taxon>Sphingomonadales</taxon>
        <taxon>Sphingomonadaceae</taxon>
        <taxon>Allosphingosinicella</taxon>
    </lineage>
</organism>
<evidence type="ECO:0000256" key="1">
    <source>
        <dbReference type="ARBA" id="ARBA00004117"/>
    </source>
</evidence>
<dbReference type="InterPro" id="IPR037925">
    <property type="entry name" value="FlgE/F/G-like"/>
</dbReference>
<dbReference type="AlphaFoldDB" id="A0A2P7QW52"/>
<evidence type="ECO:0000256" key="5">
    <source>
        <dbReference type="RuleBase" id="RU362116"/>
    </source>
</evidence>
<evidence type="ECO:0000259" key="6">
    <source>
        <dbReference type="Pfam" id="PF00460"/>
    </source>
</evidence>
<dbReference type="Pfam" id="PF00460">
    <property type="entry name" value="Flg_bb_rod"/>
    <property type="match status" value="1"/>
</dbReference>
<dbReference type="NCBIfam" id="TIGR03506">
    <property type="entry name" value="FlgEFG_subfam"/>
    <property type="match status" value="1"/>
</dbReference>
<dbReference type="InterPro" id="IPR001444">
    <property type="entry name" value="Flag_bb_rod_N"/>
</dbReference>
<evidence type="ECO:0000259" key="9">
    <source>
        <dbReference type="Pfam" id="PF22692"/>
    </source>
</evidence>
<dbReference type="EMBL" id="PXYI01000002">
    <property type="protein sequence ID" value="PSJ42201.1"/>
    <property type="molecule type" value="Genomic_DNA"/>
</dbReference>
<proteinExistence type="inferred from homology"/>
<dbReference type="Gene3D" id="2.60.98.20">
    <property type="entry name" value="Flagellar hook protein FlgE"/>
    <property type="match status" value="1"/>
</dbReference>
<keyword evidence="11" id="KW-1185">Reference proteome</keyword>
<sequence length="396" mass="41966">MFGSIYVGLSGMTAYSRGLQQVSNNVANMNSSGFKGSTVSFTDLYALNPQDGSNAGGNGGNGVSVGDPRVDMRQGELRQTERDLDLAVDGNGFMMLVDGDRILYTRTGSFEANRDGHIVLAGTDYRLAMLDTEGRPVSLSIDNARTSPPTKTTKVKFDGNLSYTGETSGATDTSFTINDVKVYDAGGGQHVWKVQFDEKSARGPREWDVTITDAKGTVIGTQVLKFSVGGTVDPTTSSLTFAKDDLSVALDFSGSVTSFSAGTVQSLRAASVDGRGAGTLATVTVNDKGQIELGYSNGDKKSLAAVAIAQFREPQKLEQRSGGLFVNNGADQPTLLASDDERVGRVVSRRLEASNVDLAKEFGELILIQRGFQASSQIVSASNDMIQQLFGIRGQG</sequence>
<comment type="caution">
    <text evidence="10">The sequence shown here is derived from an EMBL/GenBank/DDBJ whole genome shotgun (WGS) entry which is preliminary data.</text>
</comment>
<feature type="domain" description="Flagellar hook protein FlgE D2" evidence="8">
    <location>
        <begin position="176"/>
        <end position="286"/>
    </location>
</feature>
<evidence type="ECO:0000313" key="10">
    <source>
        <dbReference type="EMBL" id="PSJ42201.1"/>
    </source>
</evidence>
<evidence type="ECO:0000259" key="7">
    <source>
        <dbReference type="Pfam" id="PF06429"/>
    </source>
</evidence>
<dbReference type="InterPro" id="IPR053967">
    <property type="entry name" value="LlgE_F_G-like_D1"/>
</dbReference>
<gene>
    <name evidence="10" type="ORF">C7I55_08180</name>
</gene>
<dbReference type="InterPro" id="IPR011491">
    <property type="entry name" value="FlgE_D2"/>
</dbReference>
<protein>
    <recommendedName>
        <fullName evidence="3">Flagellar hook protein FlgE</fullName>
    </recommendedName>
</protein>
<dbReference type="PANTHER" id="PTHR30435">
    <property type="entry name" value="FLAGELLAR PROTEIN"/>
    <property type="match status" value="1"/>
</dbReference>
<comment type="subcellular location">
    <subcellularLocation>
        <location evidence="1 5">Bacterial flagellum basal body</location>
    </subcellularLocation>
</comment>
<dbReference type="Pfam" id="PF06429">
    <property type="entry name" value="Flg_bbr_C"/>
    <property type="match status" value="1"/>
</dbReference>
<reference evidence="10 11" key="1">
    <citation type="submission" date="2018-03" db="EMBL/GenBank/DDBJ databases">
        <title>The draft genome of Sphingosinicella sp. GL-C-18.</title>
        <authorList>
            <person name="Liu L."/>
            <person name="Li L."/>
            <person name="Liang L."/>
            <person name="Zhang X."/>
            <person name="Wang T."/>
        </authorList>
    </citation>
    <scope>NUCLEOTIDE SEQUENCE [LARGE SCALE GENOMIC DNA]</scope>
    <source>
        <strain evidence="10 11">GL-C-18</strain>
    </source>
</reference>
<evidence type="ECO:0000256" key="2">
    <source>
        <dbReference type="ARBA" id="ARBA00009677"/>
    </source>
</evidence>
<dbReference type="GO" id="GO:0009425">
    <property type="term" value="C:bacterial-type flagellum basal body"/>
    <property type="evidence" value="ECO:0007669"/>
    <property type="project" value="UniProtKB-SubCell"/>
</dbReference>
<dbReference type="GO" id="GO:0071978">
    <property type="term" value="P:bacterial-type flagellum-dependent swarming motility"/>
    <property type="evidence" value="ECO:0007669"/>
    <property type="project" value="TreeGrafter"/>
</dbReference>
<keyword evidence="4 5" id="KW-0975">Bacterial flagellum</keyword>
<evidence type="ECO:0000256" key="3">
    <source>
        <dbReference type="ARBA" id="ARBA00019015"/>
    </source>
</evidence>
<dbReference type="InterPro" id="IPR010930">
    <property type="entry name" value="Flg_bb/hook_C_dom"/>
</dbReference>
<dbReference type="Proteomes" id="UP000241167">
    <property type="component" value="Unassembled WGS sequence"/>
</dbReference>
<evidence type="ECO:0000313" key="11">
    <source>
        <dbReference type="Proteomes" id="UP000241167"/>
    </source>
</evidence>
<feature type="domain" description="Flagellar basal-body/hook protein C-terminal" evidence="7">
    <location>
        <begin position="349"/>
        <end position="389"/>
    </location>
</feature>
<dbReference type="InterPro" id="IPR020013">
    <property type="entry name" value="Flagellar_FlgE/F/G"/>
</dbReference>